<evidence type="ECO:0000313" key="2">
    <source>
        <dbReference type="Proteomes" id="UP001652700"/>
    </source>
</evidence>
<dbReference type="OrthoDB" id="5982503at2759"/>
<reference evidence="1" key="2">
    <citation type="submission" date="2025-05" db="UniProtKB">
        <authorList>
            <consortium name="EnsemblMetazoa"/>
        </authorList>
    </citation>
    <scope>IDENTIFICATION</scope>
</reference>
<dbReference type="InParanoid" id="A0A6P7F8T5"/>
<dbReference type="KEGG" id="dvv:114327505"/>
<dbReference type="Proteomes" id="UP001652700">
    <property type="component" value="Unplaced"/>
</dbReference>
<dbReference type="Pfam" id="PF14989">
    <property type="entry name" value="CCDC32"/>
    <property type="match status" value="1"/>
</dbReference>
<accession>A0A6P7F8T5</accession>
<sequence length="144" mass="16417">MDPWMCCQTDISISENNITKFEFEDNFTPSLSNKLPDSEEYLALLEEKLRKIKNDPNILTQLAAKREACMEQLLNGVNGNGIDHFDEDILDLDEPTANNQVLRAIAPQRQALNRGEIVEFIKYDQLENEDSDSPINRSSDSINN</sequence>
<dbReference type="EnsemblMetazoa" id="XM_050655911.1">
    <property type="protein sequence ID" value="XP_050511868.1"/>
    <property type="gene ID" value="LOC114327505"/>
</dbReference>
<gene>
    <name evidence="3" type="primary">LOC114327505</name>
</gene>
<keyword evidence="2" id="KW-1185">Reference proteome</keyword>
<name>A0A6P7F8T5_DIAVI</name>
<dbReference type="RefSeq" id="XP_050511869.1">
    <property type="nucleotide sequence ID" value="XM_050655912.1"/>
</dbReference>
<protein>
    <submittedName>
        <fullName evidence="3">Uncharacterized protein LOC114327505</fullName>
    </submittedName>
</protein>
<evidence type="ECO:0000313" key="1">
    <source>
        <dbReference type="EnsemblMetazoa" id="XP_050511868.1"/>
    </source>
</evidence>
<dbReference type="RefSeq" id="XP_050511868.1">
    <property type="nucleotide sequence ID" value="XM_050655911.1"/>
</dbReference>
<reference evidence="3" key="1">
    <citation type="submission" date="2025-04" db="UniProtKB">
        <authorList>
            <consortium name="RefSeq"/>
        </authorList>
    </citation>
    <scope>IDENTIFICATION</scope>
    <source>
        <tissue evidence="3">Whole insect</tissue>
    </source>
</reference>
<dbReference type="RefSeq" id="XP_050511870.1">
    <property type="nucleotide sequence ID" value="XM_050655913.1"/>
</dbReference>
<organism evidence="3">
    <name type="scientific">Diabrotica virgifera virgifera</name>
    <name type="common">western corn rootworm</name>
    <dbReference type="NCBI Taxonomy" id="50390"/>
    <lineage>
        <taxon>Eukaryota</taxon>
        <taxon>Metazoa</taxon>
        <taxon>Ecdysozoa</taxon>
        <taxon>Arthropoda</taxon>
        <taxon>Hexapoda</taxon>
        <taxon>Insecta</taxon>
        <taxon>Pterygota</taxon>
        <taxon>Neoptera</taxon>
        <taxon>Endopterygota</taxon>
        <taxon>Coleoptera</taxon>
        <taxon>Polyphaga</taxon>
        <taxon>Cucujiformia</taxon>
        <taxon>Chrysomeloidea</taxon>
        <taxon>Chrysomelidae</taxon>
        <taxon>Galerucinae</taxon>
        <taxon>Diabroticina</taxon>
        <taxon>Diabroticites</taxon>
        <taxon>Diabrotica</taxon>
    </lineage>
</organism>
<dbReference type="EnsemblMetazoa" id="XM_050655913.1">
    <property type="protein sequence ID" value="XP_050511870.1"/>
    <property type="gene ID" value="LOC114327505"/>
</dbReference>
<dbReference type="PANTHER" id="PTHR31800">
    <property type="entry name" value="COILED-COIL DOMAIN-CONTAINING PROTEIN 32"/>
    <property type="match status" value="1"/>
</dbReference>
<proteinExistence type="predicted"/>
<evidence type="ECO:0000313" key="3">
    <source>
        <dbReference type="RefSeq" id="XP_028131946.1"/>
    </source>
</evidence>
<dbReference type="EnsemblMetazoa" id="XM_050655912.1">
    <property type="protein sequence ID" value="XP_050511869.1"/>
    <property type="gene ID" value="LOC114327505"/>
</dbReference>
<dbReference type="AlphaFoldDB" id="A0A6P7F8T5"/>
<dbReference type="InterPro" id="IPR028039">
    <property type="entry name" value="CCDC32"/>
</dbReference>
<dbReference type="GeneID" id="114327505"/>
<dbReference type="PANTHER" id="PTHR31800:SF1">
    <property type="entry name" value="COILED-COIL DOMAIN-CONTAINING PROTEIN 32"/>
    <property type="match status" value="1"/>
</dbReference>
<dbReference type="GO" id="GO:0044782">
    <property type="term" value="P:cilium organization"/>
    <property type="evidence" value="ECO:0007669"/>
    <property type="project" value="TreeGrafter"/>
</dbReference>
<dbReference type="RefSeq" id="XP_028131946.1">
    <property type="nucleotide sequence ID" value="XM_028276145.1"/>
</dbReference>